<keyword evidence="4" id="KW-1185">Reference proteome</keyword>
<dbReference type="PANTHER" id="PTHR11712:SF336">
    <property type="entry name" value="3-OXOACYL-[ACYL-CARRIER-PROTEIN] SYNTHASE, MITOCHONDRIAL"/>
    <property type="match status" value="1"/>
</dbReference>
<keyword evidence="1" id="KW-0808">Transferase</keyword>
<accession>A0A2W2EIP9</accession>
<dbReference type="Proteomes" id="UP000248924">
    <property type="component" value="Unassembled WGS sequence"/>
</dbReference>
<reference evidence="3 4" key="1">
    <citation type="submission" date="2018-01" db="EMBL/GenBank/DDBJ databases">
        <title>Draft genome sequence of Jishengella sp. NA12.</title>
        <authorList>
            <person name="Sahin N."/>
            <person name="Ay H."/>
            <person name="Saygin H."/>
        </authorList>
    </citation>
    <scope>NUCLEOTIDE SEQUENCE [LARGE SCALE GENOMIC DNA]</scope>
    <source>
        <strain evidence="3 4">NA12</strain>
    </source>
</reference>
<dbReference type="GO" id="GO:0006633">
    <property type="term" value="P:fatty acid biosynthetic process"/>
    <property type="evidence" value="ECO:0007669"/>
    <property type="project" value="TreeGrafter"/>
</dbReference>
<dbReference type="GO" id="GO:0004315">
    <property type="term" value="F:3-oxoacyl-[acyl-carrier-protein] synthase activity"/>
    <property type="evidence" value="ECO:0007669"/>
    <property type="project" value="TreeGrafter"/>
</dbReference>
<gene>
    <name evidence="3" type="ORF">C1I95_01315</name>
</gene>
<sequence>MSGVVITGWSTTSPAGVGRAALVDRLATVVGAAAAGTAATGDSPLVGAATAVPDGAGWPVEPPPADPVEVTALSDEPLPTPTGHALVDFDVRAHLGRKGTSFYDRATALAVVACGDALRDAAVEVDDTNRSRLGVVLGTSLGSFRSTSDYTRETLVQDKPYLVNPVLFPNTVMNCAAGQAAIRYGLRGVNATVATGPLAFLDALRYGTNAIARGYVDAMLVGAVEEFSPHRAWTTWLTGQPGRSIPTGEAAAVFLLTRADRPDWAGPRREAEVLALTTGYGPGGGPAADQALTGCVTRAVRRAGVDPADISCVLTGETDPDDTDEYAPACAALGHVPARMRVSRLFGRCDAATGGLALATFLASEPPEPTPRLALLTGRSPDGGTAAAIVRGWPGAGASDR</sequence>
<evidence type="ECO:0000259" key="2">
    <source>
        <dbReference type="Pfam" id="PF00109"/>
    </source>
</evidence>
<name>A0A2W2EIP9_9ACTN</name>
<dbReference type="PANTHER" id="PTHR11712">
    <property type="entry name" value="POLYKETIDE SYNTHASE-RELATED"/>
    <property type="match status" value="1"/>
</dbReference>
<proteinExistence type="predicted"/>
<evidence type="ECO:0000256" key="1">
    <source>
        <dbReference type="ARBA" id="ARBA00022679"/>
    </source>
</evidence>
<dbReference type="RefSeq" id="WP_111211882.1">
    <property type="nucleotide sequence ID" value="NZ_POTY01000003.1"/>
</dbReference>
<evidence type="ECO:0000313" key="4">
    <source>
        <dbReference type="Proteomes" id="UP000248924"/>
    </source>
</evidence>
<dbReference type="EMBL" id="POTY01000003">
    <property type="protein sequence ID" value="PZG24176.1"/>
    <property type="molecule type" value="Genomic_DNA"/>
</dbReference>
<dbReference type="OrthoDB" id="7061549at2"/>
<comment type="caution">
    <text evidence="3">The sequence shown here is derived from an EMBL/GenBank/DDBJ whole genome shotgun (WGS) entry which is preliminary data.</text>
</comment>
<dbReference type="Pfam" id="PF00109">
    <property type="entry name" value="ketoacyl-synt"/>
    <property type="match status" value="1"/>
</dbReference>
<dbReference type="AlphaFoldDB" id="A0A2W2EIP9"/>
<feature type="domain" description="Beta-ketoacyl synthase-like N-terminal" evidence="2">
    <location>
        <begin position="93"/>
        <end position="227"/>
    </location>
</feature>
<organism evidence="3 4">
    <name type="scientific">Micromonospora craterilacus</name>
    <dbReference type="NCBI Taxonomy" id="1655439"/>
    <lineage>
        <taxon>Bacteria</taxon>
        <taxon>Bacillati</taxon>
        <taxon>Actinomycetota</taxon>
        <taxon>Actinomycetes</taxon>
        <taxon>Micromonosporales</taxon>
        <taxon>Micromonosporaceae</taxon>
        <taxon>Micromonospora</taxon>
    </lineage>
</organism>
<dbReference type="InterPro" id="IPR000794">
    <property type="entry name" value="Beta-ketoacyl_synthase"/>
</dbReference>
<dbReference type="SUPFAM" id="SSF53901">
    <property type="entry name" value="Thiolase-like"/>
    <property type="match status" value="2"/>
</dbReference>
<evidence type="ECO:0000313" key="3">
    <source>
        <dbReference type="EMBL" id="PZG24176.1"/>
    </source>
</evidence>
<protein>
    <submittedName>
        <fullName evidence="3">Beta-ketoacyl synthase</fullName>
    </submittedName>
</protein>
<dbReference type="InterPro" id="IPR014030">
    <property type="entry name" value="Ketoacyl_synth_N"/>
</dbReference>
<dbReference type="Gene3D" id="3.40.47.10">
    <property type="match status" value="1"/>
</dbReference>
<dbReference type="InterPro" id="IPR016039">
    <property type="entry name" value="Thiolase-like"/>
</dbReference>